<evidence type="ECO:0000256" key="10">
    <source>
        <dbReference type="ARBA" id="ARBA00023163"/>
    </source>
</evidence>
<keyword evidence="7 12" id="KW-0560">Oxidoreductase</keyword>
<keyword evidence="16" id="KW-1185">Reference proteome</keyword>
<dbReference type="InterPro" id="IPR049043">
    <property type="entry name" value="WHD_RIOX1"/>
</dbReference>
<feature type="region of interest" description="Disordered" evidence="13">
    <location>
        <begin position="1"/>
        <end position="50"/>
    </location>
</feature>
<name>A0ABY7F7S0_MYAAR</name>
<dbReference type="Proteomes" id="UP001164746">
    <property type="component" value="Chromosome 11"/>
</dbReference>
<keyword evidence="4 12" id="KW-0479">Metal-binding</keyword>
<keyword evidence="11 12" id="KW-0539">Nucleus</keyword>
<feature type="compositionally biased region" description="Polar residues" evidence="13">
    <location>
        <begin position="116"/>
        <end position="125"/>
    </location>
</feature>
<evidence type="ECO:0000256" key="12">
    <source>
        <dbReference type="RuleBase" id="RU366061"/>
    </source>
</evidence>
<evidence type="ECO:0000256" key="5">
    <source>
        <dbReference type="ARBA" id="ARBA00022853"/>
    </source>
</evidence>
<evidence type="ECO:0000256" key="6">
    <source>
        <dbReference type="ARBA" id="ARBA00022964"/>
    </source>
</evidence>
<dbReference type="Pfam" id="PF21233">
    <property type="entry name" value="WHD_RIOX1"/>
    <property type="match status" value="1"/>
</dbReference>
<dbReference type="InterPro" id="IPR003347">
    <property type="entry name" value="JmjC_dom"/>
</dbReference>
<comment type="cofactor">
    <cofactor evidence="12">
        <name>Fe(2+)</name>
        <dbReference type="ChEBI" id="CHEBI:29033"/>
    </cofactor>
    <text evidence="12">Binds 1 Fe(2+) ion per subunit.</text>
</comment>
<accession>A0ABY7F7S0</accession>
<keyword evidence="8 12" id="KW-0408">Iron</keyword>
<evidence type="ECO:0000256" key="4">
    <source>
        <dbReference type="ARBA" id="ARBA00022723"/>
    </source>
</evidence>
<keyword evidence="6 12" id="KW-0223">Dioxygenase</keyword>
<feature type="region of interest" description="Disordered" evidence="13">
    <location>
        <begin position="70"/>
        <end position="232"/>
    </location>
</feature>
<evidence type="ECO:0000256" key="7">
    <source>
        <dbReference type="ARBA" id="ARBA00023002"/>
    </source>
</evidence>
<dbReference type="EC" id="1.14.11.-" evidence="12"/>
<organism evidence="15 16">
    <name type="scientific">Mya arenaria</name>
    <name type="common">Soft-shell clam</name>
    <dbReference type="NCBI Taxonomy" id="6604"/>
    <lineage>
        <taxon>Eukaryota</taxon>
        <taxon>Metazoa</taxon>
        <taxon>Spiralia</taxon>
        <taxon>Lophotrochozoa</taxon>
        <taxon>Mollusca</taxon>
        <taxon>Bivalvia</taxon>
        <taxon>Autobranchia</taxon>
        <taxon>Heteroconchia</taxon>
        <taxon>Euheterodonta</taxon>
        <taxon>Imparidentia</taxon>
        <taxon>Neoheterodontei</taxon>
        <taxon>Myida</taxon>
        <taxon>Myoidea</taxon>
        <taxon>Myidae</taxon>
        <taxon>Mya</taxon>
    </lineage>
</organism>
<evidence type="ECO:0000256" key="9">
    <source>
        <dbReference type="ARBA" id="ARBA00023015"/>
    </source>
</evidence>
<dbReference type="EMBL" id="CP111022">
    <property type="protein sequence ID" value="WAR18247.1"/>
    <property type="molecule type" value="Genomic_DNA"/>
</dbReference>
<keyword evidence="3" id="KW-0678">Repressor</keyword>
<comment type="subcellular location">
    <subcellularLocation>
        <location evidence="1 12">Nucleus</location>
    </subcellularLocation>
</comment>
<comment type="function">
    <text evidence="12">Oxygenase that can act as both a histone lysine demethylase and a ribosomal histidine hydroxylase.</text>
</comment>
<keyword evidence="10 12" id="KW-0804">Transcription</keyword>
<feature type="domain" description="JmjC" evidence="14">
    <location>
        <begin position="306"/>
        <end position="449"/>
    </location>
</feature>
<evidence type="ECO:0000313" key="15">
    <source>
        <dbReference type="EMBL" id="WAR18247.1"/>
    </source>
</evidence>
<protein>
    <recommendedName>
        <fullName evidence="12">Bifunctional lysine-specific demethylase and histidyl-hydroxylase</fullName>
        <ecNumber evidence="12">1.14.11.-</ecNumber>
    </recommendedName>
</protein>
<dbReference type="Gene3D" id="1.10.10.1500">
    <property type="entry name" value="JmjC domain-containing ribosomal oxygenase (ROX), dimer domain"/>
    <property type="match status" value="1"/>
</dbReference>
<dbReference type="Gene3D" id="2.60.120.650">
    <property type="entry name" value="Cupin"/>
    <property type="match status" value="1"/>
</dbReference>
<dbReference type="InterPro" id="IPR039994">
    <property type="entry name" value="NO66-like"/>
</dbReference>
<reference evidence="15" key="1">
    <citation type="submission" date="2022-11" db="EMBL/GenBank/DDBJ databases">
        <title>Centuries of genome instability and evolution in soft-shell clam transmissible cancer (bioRxiv).</title>
        <authorList>
            <person name="Hart S.F.M."/>
            <person name="Yonemitsu M.A."/>
            <person name="Giersch R.M."/>
            <person name="Beal B.F."/>
            <person name="Arriagada G."/>
            <person name="Davis B.W."/>
            <person name="Ostrander E.A."/>
            <person name="Goff S.P."/>
            <person name="Metzger M.J."/>
        </authorList>
    </citation>
    <scope>NUCLEOTIDE SEQUENCE</scope>
    <source>
        <strain evidence="15">MELC-2E11</strain>
        <tissue evidence="15">Siphon/mantle</tissue>
    </source>
</reference>
<dbReference type="PANTHER" id="PTHR13096:SF8">
    <property type="entry name" value="RIBOSOMAL OXYGENASE 1"/>
    <property type="match status" value="1"/>
</dbReference>
<dbReference type="PANTHER" id="PTHR13096">
    <property type="entry name" value="MINA53 MYC INDUCED NUCLEAR ANTIGEN"/>
    <property type="match status" value="1"/>
</dbReference>
<dbReference type="Gene3D" id="3.90.930.40">
    <property type="match status" value="1"/>
</dbReference>
<evidence type="ECO:0000313" key="16">
    <source>
        <dbReference type="Proteomes" id="UP001164746"/>
    </source>
</evidence>
<evidence type="ECO:0000256" key="1">
    <source>
        <dbReference type="ARBA" id="ARBA00004123"/>
    </source>
</evidence>
<evidence type="ECO:0000256" key="8">
    <source>
        <dbReference type="ARBA" id="ARBA00023004"/>
    </source>
</evidence>
<dbReference type="PROSITE" id="PS51184">
    <property type="entry name" value="JMJC"/>
    <property type="match status" value="1"/>
</dbReference>
<gene>
    <name evidence="15" type="ORF">MAR_000085</name>
</gene>
<proteinExistence type="inferred from homology"/>
<evidence type="ECO:0000256" key="11">
    <source>
        <dbReference type="ARBA" id="ARBA00023242"/>
    </source>
</evidence>
<evidence type="ECO:0000256" key="2">
    <source>
        <dbReference type="ARBA" id="ARBA00010309"/>
    </source>
</evidence>
<comment type="similarity">
    <text evidence="2">Belongs to the ROX family. NO66 subfamily.</text>
</comment>
<dbReference type="SUPFAM" id="SSF51197">
    <property type="entry name" value="Clavaminate synthase-like"/>
    <property type="match status" value="1"/>
</dbReference>
<dbReference type="Pfam" id="PF08007">
    <property type="entry name" value="JmjC_2"/>
    <property type="match status" value="1"/>
</dbReference>
<feature type="compositionally biased region" description="Low complexity" evidence="13">
    <location>
        <begin position="132"/>
        <end position="143"/>
    </location>
</feature>
<evidence type="ECO:0000256" key="3">
    <source>
        <dbReference type="ARBA" id="ARBA00022491"/>
    </source>
</evidence>
<keyword evidence="9 12" id="KW-0805">Transcription regulation</keyword>
<evidence type="ECO:0000256" key="13">
    <source>
        <dbReference type="SAM" id="MobiDB-lite"/>
    </source>
</evidence>
<feature type="compositionally biased region" description="Basic and acidic residues" evidence="13">
    <location>
        <begin position="200"/>
        <end position="211"/>
    </location>
</feature>
<evidence type="ECO:0000259" key="14">
    <source>
        <dbReference type="PROSITE" id="PS51184"/>
    </source>
</evidence>
<feature type="compositionally biased region" description="Basic and acidic residues" evidence="13">
    <location>
        <begin position="98"/>
        <end position="112"/>
    </location>
</feature>
<sequence length="587" mass="64888">MKKVSAFSILKGKKSKVDTSGLERGGTTRGSLKKASSTPVISEEHESGPKKLLKLATSTLQRAIKGGSFRNTVRGNKHRPTILADGSGNSPFVAGNEEGVKLTSMKEKDKSGMEAANTSGVTTPALTKKTKSSSPMSTSTKAAAKQKKPVPPIPLADFTAPTPPARPDRAKSESMPVLNGTPVSGHTPGEGGSKKKKGKRALDQDSPDKSSSKKKRVSSPQKPKVQPVSPQVKLWQKKPLLVRRRIHDYNDGWFSTQELDRILKEEHIEFGTNLDVTSYTDGKRETLNPPGRAYRAVVWDYYQNGCSVRMLNPQTYSENVWKMLSTLQEYFGCCVGANVYLTPPGTQGFAPHYDDIEAFILQLEGKKHWRLYNPRSDEETLPSTSSGNFMDTDIGEPILDVTLEPGDLLYFPRGTIHQLVPRALDIAIEEDLEFRQGLPIDYLNYMGLVNSDLENNSREEFLKKVTGLMKMMVERYLPTDAACDQLGKQFIHDSEKQCSIHGHGEQWDAATNSVKGNMEMEPDSMLAPAVEMLIQSYPEYVTVESLPSGTLEEKVDIANVLYDKGLLTTGEPLESVHYEEDSEDENS</sequence>
<keyword evidence="5" id="KW-0156">Chromatin regulator</keyword>
<feature type="compositionally biased region" description="Low complexity" evidence="13">
    <location>
        <begin position="218"/>
        <end position="232"/>
    </location>
</feature>